<sequence>MNDPEKPFVNQACLLQKFSGKGGWTYVAIPPNSNEKLMPPGWSKVTGSIDDFELTDYNLMPMGDGTLFLPVKAEIRKKIGKQEGDWVNVVLYTQNSRQMVEQELMLCLDDEPAALKAFLKSPKTEQKAHIDWIFSAYSDEVKIERIIKTIDSLLRRKTLPDKKAKKAA</sequence>
<gene>
    <name evidence="1" type="ORF">GK108_05405</name>
</gene>
<dbReference type="EMBL" id="JAAFZH010000002">
    <property type="protein sequence ID" value="NDU94302.1"/>
    <property type="molecule type" value="Genomic_DNA"/>
</dbReference>
<name>A0A6L9L4H6_9BACT</name>
<comment type="caution">
    <text evidence="1">The sequence shown here is derived from an EMBL/GenBank/DDBJ whole genome shotgun (WGS) entry which is preliminary data.</text>
</comment>
<proteinExistence type="predicted"/>
<dbReference type="SUPFAM" id="SSF141694">
    <property type="entry name" value="AF2212/PG0164-like"/>
    <property type="match status" value="1"/>
</dbReference>
<dbReference type="Proteomes" id="UP000474175">
    <property type="component" value="Unassembled WGS sequence"/>
</dbReference>
<dbReference type="Gene3D" id="2.40.30.100">
    <property type="entry name" value="AF2212/PG0164-like"/>
    <property type="match status" value="1"/>
</dbReference>
<dbReference type="AlphaFoldDB" id="A0A6L9L4H6"/>
<dbReference type="InterPro" id="IPR037079">
    <property type="entry name" value="AF2212/PG0164-like_sf"/>
</dbReference>
<dbReference type="Pfam" id="PF13376">
    <property type="entry name" value="OmdA"/>
    <property type="match status" value="1"/>
</dbReference>
<dbReference type="InterPro" id="IPR015018">
    <property type="entry name" value="DUF1905"/>
</dbReference>
<protein>
    <submittedName>
        <fullName evidence="1">DUF1905 domain-containing protein</fullName>
    </submittedName>
</protein>
<reference evidence="1 2" key="1">
    <citation type="submission" date="2020-02" db="EMBL/GenBank/DDBJ databases">
        <title>Draft genome sequence of two Spirosoma agri KCTC 52727 and Spirosoma terrae KCTC 52035.</title>
        <authorList>
            <person name="Rojas J."/>
            <person name="Ambika Manirajan B."/>
            <person name="Suarez C."/>
            <person name="Ratering S."/>
            <person name="Schnell S."/>
        </authorList>
    </citation>
    <scope>NUCLEOTIDE SEQUENCE [LARGE SCALE GENOMIC DNA]</scope>
    <source>
        <strain evidence="1 2">KCTC 52035</strain>
    </source>
</reference>
<dbReference type="RefSeq" id="WP_163944070.1">
    <property type="nucleotide sequence ID" value="NZ_JAAFZH010000002.1"/>
</dbReference>
<keyword evidence="2" id="KW-1185">Reference proteome</keyword>
<dbReference type="Pfam" id="PF08922">
    <property type="entry name" value="DUF1905"/>
    <property type="match status" value="1"/>
</dbReference>
<accession>A0A6L9L4H6</accession>
<evidence type="ECO:0000313" key="2">
    <source>
        <dbReference type="Proteomes" id="UP000474175"/>
    </source>
</evidence>
<evidence type="ECO:0000313" key="1">
    <source>
        <dbReference type="EMBL" id="NDU94302.1"/>
    </source>
</evidence>
<organism evidence="1 2">
    <name type="scientific">Spirosoma terrae</name>
    <dbReference type="NCBI Taxonomy" id="1968276"/>
    <lineage>
        <taxon>Bacteria</taxon>
        <taxon>Pseudomonadati</taxon>
        <taxon>Bacteroidota</taxon>
        <taxon>Cytophagia</taxon>
        <taxon>Cytophagales</taxon>
        <taxon>Cytophagaceae</taxon>
        <taxon>Spirosoma</taxon>
    </lineage>
</organism>